<dbReference type="SUPFAM" id="SSF51735">
    <property type="entry name" value="NAD(P)-binding Rossmann-fold domains"/>
    <property type="match status" value="1"/>
</dbReference>
<comment type="caution">
    <text evidence="3">The sequence shown here is derived from an EMBL/GenBank/DDBJ whole genome shotgun (WGS) entry which is preliminary data.</text>
</comment>
<accession>A0AAN6DTV9</accession>
<dbReference type="PRINTS" id="PR00081">
    <property type="entry name" value="GDHRDH"/>
</dbReference>
<evidence type="ECO:0000256" key="1">
    <source>
        <dbReference type="ARBA" id="ARBA00006484"/>
    </source>
</evidence>
<organism evidence="3 4">
    <name type="scientific">Exophiala viscosa</name>
    <dbReference type="NCBI Taxonomy" id="2486360"/>
    <lineage>
        <taxon>Eukaryota</taxon>
        <taxon>Fungi</taxon>
        <taxon>Dikarya</taxon>
        <taxon>Ascomycota</taxon>
        <taxon>Pezizomycotina</taxon>
        <taxon>Eurotiomycetes</taxon>
        <taxon>Chaetothyriomycetidae</taxon>
        <taxon>Chaetothyriales</taxon>
        <taxon>Herpotrichiellaceae</taxon>
        <taxon>Exophiala</taxon>
    </lineage>
</organism>
<dbReference type="PANTHER" id="PTHR43157">
    <property type="entry name" value="PHOSPHATIDYLINOSITOL-GLYCAN BIOSYNTHESIS CLASS F PROTEIN-RELATED"/>
    <property type="match status" value="1"/>
</dbReference>
<dbReference type="Proteomes" id="UP001203852">
    <property type="component" value="Unassembled WGS sequence"/>
</dbReference>
<evidence type="ECO:0000313" key="3">
    <source>
        <dbReference type="EMBL" id="KAI1612043.1"/>
    </source>
</evidence>
<name>A0AAN6DTV9_9EURO</name>
<protein>
    <recommendedName>
        <fullName evidence="5">Ketoreductase (KR) domain-containing protein</fullName>
    </recommendedName>
</protein>
<dbReference type="GO" id="GO:0016491">
    <property type="term" value="F:oxidoreductase activity"/>
    <property type="evidence" value="ECO:0007669"/>
    <property type="project" value="UniProtKB-KW"/>
</dbReference>
<evidence type="ECO:0000256" key="2">
    <source>
        <dbReference type="ARBA" id="ARBA00023002"/>
    </source>
</evidence>
<dbReference type="InterPro" id="IPR036291">
    <property type="entry name" value="NAD(P)-bd_dom_sf"/>
</dbReference>
<keyword evidence="4" id="KW-1185">Reference proteome</keyword>
<reference evidence="3" key="1">
    <citation type="journal article" date="2022" name="bioRxiv">
        <title>Deciphering the potential niche of two novel black yeast fungi from a biological soil crust based on their genomes, phenotypes, and melanin regulation.</title>
        <authorList>
            <consortium name="DOE Joint Genome Institute"/>
            <person name="Carr E.C."/>
            <person name="Barton Q."/>
            <person name="Grambo S."/>
            <person name="Sullivan M."/>
            <person name="Renfro C.M."/>
            <person name="Kuo A."/>
            <person name="Pangilinan J."/>
            <person name="Lipzen A."/>
            <person name="Keymanesh K."/>
            <person name="Savage E."/>
            <person name="Barry K."/>
            <person name="Grigoriev I.V."/>
            <person name="Riekhof W.R."/>
            <person name="Harris S.S."/>
        </authorList>
    </citation>
    <scope>NUCLEOTIDE SEQUENCE</scope>
    <source>
        <strain evidence="3">JF 03-4F</strain>
    </source>
</reference>
<gene>
    <name evidence="3" type="ORF">EDD36DRAFT_272741</name>
</gene>
<dbReference type="Gene3D" id="3.40.50.720">
    <property type="entry name" value="NAD(P)-binding Rossmann-like Domain"/>
    <property type="match status" value="1"/>
</dbReference>
<proteinExistence type="inferred from homology"/>
<dbReference type="EMBL" id="MU404355">
    <property type="protein sequence ID" value="KAI1612043.1"/>
    <property type="molecule type" value="Genomic_DNA"/>
</dbReference>
<dbReference type="InterPro" id="IPR002347">
    <property type="entry name" value="SDR_fam"/>
</dbReference>
<evidence type="ECO:0000313" key="4">
    <source>
        <dbReference type="Proteomes" id="UP001203852"/>
    </source>
</evidence>
<evidence type="ECO:0008006" key="5">
    <source>
        <dbReference type="Google" id="ProtNLM"/>
    </source>
</evidence>
<dbReference type="Pfam" id="PF00106">
    <property type="entry name" value="adh_short"/>
    <property type="match status" value="1"/>
</dbReference>
<comment type="similarity">
    <text evidence="1">Belongs to the short-chain dehydrogenases/reductases (SDR) family.</text>
</comment>
<dbReference type="AlphaFoldDB" id="A0AAN6DTV9"/>
<keyword evidence="2" id="KW-0560">Oxidoreductase</keyword>
<dbReference type="PANTHER" id="PTHR43157:SF31">
    <property type="entry name" value="PHOSPHATIDYLINOSITOL-GLYCAN BIOSYNTHESIS CLASS F PROTEIN"/>
    <property type="match status" value="1"/>
</dbReference>
<sequence>MSEDFPIELELGKTIGTLLYSQFFNPPPYPANSFANQTVIVTGSNVGLGLEAARHFYRLNCTKLILAVRTISKGQTAKEDIVRSVTHRADADAIEVWSLDLNSTASTLAFAERVKKELARLDVLVENAGLGAQKWILVEGFEQSIQVNVINTLLLGMSLLPKLEETKSACEDSSPHLVIVSSDGLRLTKFKQINNPDIYESLNTEEGFNPLEWYCISKLLEVLFIRELVDRLYPIKSNTPVIINLVNPGMSRSAFSRDASLPVRIVDTLMRWMFGRSAEVGSRTLVLGASAGPNSHGEFMSDGQNQYVAGWVHEDIGKRAQRKVFEQTLKVLEMRSPGVGKEAGL</sequence>